<feature type="chain" id="PRO_5019395427" evidence="2">
    <location>
        <begin position="20"/>
        <end position="330"/>
    </location>
</feature>
<dbReference type="RefSeq" id="WP_119761214.1">
    <property type="nucleotide sequence ID" value="NZ_QYUJ01000009.1"/>
</dbReference>
<dbReference type="EMBL" id="QYUJ01000009">
    <property type="protein sequence ID" value="RJF74623.1"/>
    <property type="molecule type" value="Genomic_DNA"/>
</dbReference>
<sequence>MAKFILPLTAALCVSFASAQQGQQVFGLDAPQARILLTWTEAQGQLSGALQLLTGTATASGPRVDVLNQVVRGTRSGSSYTFILENPVKFFGASTLSGTLAKDTLSLMIPQSTGGFTTFQLKTTTMAKFNTSVTDFKAVLTRQSQVLKQQADAEAERRRKAAELEVYLEYMQQAIDSTKTISQQITTIVSRLEATRKQLQEALAEQRKVKREIEQLARDKECYQFNEKIADVYLSVDPTEPFTEAPKSLETPLLALDNAVLNYGEYRKKFLSLGGDAKLIPDERNIVHVSVQDKGKYQTLITALASLIQDVRDARQATRDSADTIKCSSL</sequence>
<feature type="signal peptide" evidence="2">
    <location>
        <begin position="1"/>
        <end position="19"/>
    </location>
</feature>
<keyword evidence="2" id="KW-0732">Signal</keyword>
<comment type="caution">
    <text evidence="3">The sequence shown here is derived from an EMBL/GenBank/DDBJ whole genome shotgun (WGS) entry which is preliminary data.</text>
</comment>
<dbReference type="AlphaFoldDB" id="A0A418VET6"/>
<gene>
    <name evidence="3" type="ORF">D3875_03520</name>
</gene>
<accession>A0A418VET6</accession>
<keyword evidence="4" id="KW-1185">Reference proteome</keyword>
<dbReference type="Proteomes" id="UP000286287">
    <property type="component" value="Unassembled WGS sequence"/>
</dbReference>
<protein>
    <submittedName>
        <fullName evidence="3">Uncharacterized protein</fullName>
    </submittedName>
</protein>
<evidence type="ECO:0000256" key="1">
    <source>
        <dbReference type="SAM" id="Coils"/>
    </source>
</evidence>
<evidence type="ECO:0000256" key="2">
    <source>
        <dbReference type="SAM" id="SignalP"/>
    </source>
</evidence>
<organism evidence="3 4">
    <name type="scientific">Deinococcus cavernae</name>
    <dbReference type="NCBI Taxonomy" id="2320857"/>
    <lineage>
        <taxon>Bacteria</taxon>
        <taxon>Thermotogati</taxon>
        <taxon>Deinococcota</taxon>
        <taxon>Deinococci</taxon>
        <taxon>Deinococcales</taxon>
        <taxon>Deinococcaceae</taxon>
        <taxon>Deinococcus</taxon>
    </lineage>
</organism>
<name>A0A418VET6_9DEIO</name>
<evidence type="ECO:0000313" key="3">
    <source>
        <dbReference type="EMBL" id="RJF74623.1"/>
    </source>
</evidence>
<reference evidence="3 4" key="1">
    <citation type="submission" date="2018-09" db="EMBL/GenBank/DDBJ databases">
        <authorList>
            <person name="Zhu H."/>
        </authorList>
    </citation>
    <scope>NUCLEOTIDE SEQUENCE [LARGE SCALE GENOMIC DNA]</scope>
    <source>
        <strain evidence="3 4">K2S05-167</strain>
    </source>
</reference>
<keyword evidence="1" id="KW-0175">Coiled coil</keyword>
<feature type="coiled-coil region" evidence="1">
    <location>
        <begin position="189"/>
        <end position="219"/>
    </location>
</feature>
<evidence type="ECO:0000313" key="4">
    <source>
        <dbReference type="Proteomes" id="UP000286287"/>
    </source>
</evidence>
<proteinExistence type="predicted"/>